<reference evidence="2 3" key="1">
    <citation type="submission" date="2015-02" db="EMBL/GenBank/DDBJ databases">
        <title>Pseudomonas helleri sp. nov. and Pseudomonas weihenstephanensis sp. nov., isolated from raw cows milk.</title>
        <authorList>
            <person name="von Neubeck M."/>
            <person name="Huptas C."/>
            <person name="Wenning M."/>
            <person name="Scherer S."/>
        </authorList>
    </citation>
    <scope>NUCLEOTIDE SEQUENCE [LARGE SCALE GENOMIC DNA]</scope>
    <source>
        <strain evidence="2 3">DSM 29166</strain>
    </source>
</reference>
<accession>A0A0J6IN22</accession>
<protein>
    <recommendedName>
        <fullName evidence="1">Dermonecrotic toxin N-terminal domain-containing protein</fullName>
    </recommendedName>
</protein>
<dbReference type="RefSeq" id="WP_048364374.1">
    <property type="nucleotide sequence ID" value="NZ_JYLF01000004.1"/>
</dbReference>
<feature type="domain" description="Dermonecrotic toxin N-terminal" evidence="1">
    <location>
        <begin position="172"/>
        <end position="414"/>
    </location>
</feature>
<gene>
    <name evidence="2" type="ORF">TU86_11150</name>
</gene>
<dbReference type="GO" id="GO:0008237">
    <property type="term" value="F:metallopeptidase activity"/>
    <property type="evidence" value="ECO:0007669"/>
    <property type="project" value="InterPro"/>
</dbReference>
<evidence type="ECO:0000313" key="2">
    <source>
        <dbReference type="EMBL" id="KMN13467.1"/>
    </source>
</evidence>
<proteinExistence type="predicted"/>
<dbReference type="PATRIC" id="fig|1608994.3.peg.2860"/>
<feature type="domain" description="Dermonecrotic toxin N-terminal" evidence="1">
    <location>
        <begin position="534"/>
        <end position="797"/>
    </location>
</feature>
<name>A0A0J6IN22_9PSED</name>
<dbReference type="InterPro" id="IPR024079">
    <property type="entry name" value="MetalloPept_cat_dom_sf"/>
</dbReference>
<comment type="caution">
    <text evidence="2">The sequence shown here is derived from an EMBL/GenBank/DDBJ whole genome shotgun (WGS) entry which is preliminary data.</text>
</comment>
<dbReference type="EMBL" id="JYLF01000004">
    <property type="protein sequence ID" value="KMN13467.1"/>
    <property type="molecule type" value="Genomic_DNA"/>
</dbReference>
<dbReference type="InterPro" id="IPR046673">
    <property type="entry name" value="ToxA_N"/>
</dbReference>
<dbReference type="STRING" id="1608994.TU86_11150"/>
<dbReference type="OrthoDB" id="7032306at2"/>
<evidence type="ECO:0000259" key="1">
    <source>
        <dbReference type="Pfam" id="PF20178"/>
    </source>
</evidence>
<organism evidence="2 3">
    <name type="scientific">Pseudomonas weihenstephanensis</name>
    <dbReference type="NCBI Taxonomy" id="1608994"/>
    <lineage>
        <taxon>Bacteria</taxon>
        <taxon>Pseudomonadati</taxon>
        <taxon>Pseudomonadota</taxon>
        <taxon>Gammaproteobacteria</taxon>
        <taxon>Pseudomonadales</taxon>
        <taxon>Pseudomonadaceae</taxon>
        <taxon>Pseudomonas</taxon>
    </lineage>
</organism>
<dbReference type="Gene3D" id="3.40.390.10">
    <property type="entry name" value="Collagenase (Catalytic Domain)"/>
    <property type="match status" value="1"/>
</dbReference>
<dbReference type="Pfam" id="PF20178">
    <property type="entry name" value="ToxA_N"/>
    <property type="match status" value="3"/>
</dbReference>
<feature type="domain" description="Dermonecrotic toxin N-terminal" evidence="1">
    <location>
        <begin position="931"/>
        <end position="1187"/>
    </location>
</feature>
<dbReference type="Proteomes" id="UP000036325">
    <property type="component" value="Unassembled WGS sequence"/>
</dbReference>
<evidence type="ECO:0000313" key="3">
    <source>
        <dbReference type="Proteomes" id="UP000036325"/>
    </source>
</evidence>
<sequence length="1751" mass="194527">MNLTGHSFYASQSLQDTFRSGLAAAESSGAITALEGAWLKQVLEDDTGLWANSLFVSRHQSRPALLAGAYMLRHNACPDEYVFLLTVLGGLERYVNVDALRHGLEQALDDPVKRVEWLHVVPVDVRPALAQPGQIQLLTQPLSLSIKAHASQSMAGLVQQSQEDTLASLVAVPSLRSLLDAQLKVQLERAFAGQSLDAHSIRVHSTRRGAHSSVPSETVTSLSSVALDFFVKGQLAADENHRFSGPFIQHVQDDDDTLLTRFTGVLRAATEQLPMQMNEALADYWREAQAPKPTAHAYCVARLRDIFFQHAVQAHHAGEISAEQFLDLKQLASGASGPRKIQAIRLRVFQVDGAEVLLCALLGIFVPGQTSEVFLFSASTGLTKLSSRARLKAYVLNPLRDPSAYESIAHHAPLDQQALLAGMSAPRLSVENIEGDVFDQCMLDIRLKQARDFGYLLHQYQVQTQVLAALDHALDIRGLIDPAFLRRNTQGRWDSRFVPNTNGLRLSCNDNGGLADLLSLKLPIVQAQRDALLRHWPTPRSAARQQLLEPLMRAGHAGLDITHTVVQIFDRPPQAPGAVVHRASSLVDAFLEHFTGRHAFPLDPAHIQVGVTSKVSDEVKPLKKFGGTKLLTVLDQAVKNFAPHYQQQLTAFFFARRNPLADDSLASRLAMLRMVMLRAEVRLNYLDNSLSLTDQAIVKTVLGYPVSTARPALKHFVPDVYRFSLALGGMLNAVAVANCFLVTERGGLESIHAGRAIIWTPLLGFEGFESLDVCRAGLEARWLDKTLRGGLLNHVSCAEQPLVEAYLDRQQDGHPAEREPWLYFDRIESDFVRDSQNLAIGKMLKDADYLCLRAHEAKMSAQAFENMALSQLVEGRAGVTFGYAQALADAQVFKASLPDWLKNASADEQLQYANLLQRYQYVVQGKGYYLRDIPDINDYSRTHLKARLLVDFPSLVLDPDAIEVVVDTYDAAPVLVGSTPSFLPAATSREVQTLTQFALNGFYRLVGGAIFLRSSNGAALPVALDAGYLKRMVRKLDIGGAYQQVLKTRLAPGHEGVALRQHQFAEQLVLQTLEQGLQGKLSGRLSETAYRYLEHVLSRPDGTAREALTDVAVIIKPLELIADTGLEPDPATGIYMIGPLGAQTGPCLLWVMYSQRFSLTEYASETAVLADIHSSAALQTLLLQRLPASEHKTYANGGFVEPHLPRYIDSTVLGDLSTPAPVTLASRPIAGNLFLQLYSDNYHLLLAMAALQSKTTAEKDWESFKYLLTLVVSTAIMFVPGKLSIPFVVWQGVGLAREGVASFKKGDWVLSVEQFALALVMLASSRRTLHPGLENSTVTLKPAQRRLPSETQTTREKQQAALTPFQANDIALRDLNKDLDSQIYSDPRSGLKYVHWRGQVFRIYPWRQRWRIYMGEHREGPLIKLNTQQVWEVDADEFLFGGAVLSRLDGYTNLAVNALSYEIRAIGMESIERRYPHKALAIREAHSMAIGYLQRSRRALQTLHGPDAEAVQNRQWISRFFDVGSVDQALEDQLSRAFDDMLARFMHPEMSPHTSNKYVVCRSRFGSHSSAFVNRLDGAKRVYLTEEFFSPVFEQPYLLSHPYLKQTVPPFPVSRQLQASFLLHEITHQVLGTEDIHYLNAGFPYLDLFDTSEPLGRELKDMTETFQQCHTPQLPLEHIFQKLDPDTMGWSDIPSGPAKAKVKSIAGVNTLEEARQVFKHDPAKRVDLMLANADTVVLLLLRLGRNYPVSA</sequence>